<dbReference type="EMBL" id="OX459958">
    <property type="protein sequence ID" value="CAI9164008.1"/>
    <property type="molecule type" value="Genomic_DNA"/>
</dbReference>
<dbReference type="Proteomes" id="UP001176941">
    <property type="component" value="Chromosome 22"/>
</dbReference>
<organism evidence="2 3">
    <name type="scientific">Rangifer tarandus platyrhynchus</name>
    <name type="common">Svalbard reindeer</name>
    <dbReference type="NCBI Taxonomy" id="3082113"/>
    <lineage>
        <taxon>Eukaryota</taxon>
        <taxon>Metazoa</taxon>
        <taxon>Chordata</taxon>
        <taxon>Craniata</taxon>
        <taxon>Vertebrata</taxon>
        <taxon>Euteleostomi</taxon>
        <taxon>Mammalia</taxon>
        <taxon>Eutheria</taxon>
        <taxon>Laurasiatheria</taxon>
        <taxon>Artiodactyla</taxon>
        <taxon>Ruminantia</taxon>
        <taxon>Pecora</taxon>
        <taxon>Cervidae</taxon>
        <taxon>Odocoileinae</taxon>
        <taxon>Rangifer</taxon>
    </lineage>
</organism>
<sequence>MEDNLYHPCLELFKHQLYFLGNVPVQYFLISSFYFSITFSYILLHKYFSETLSPYVCVIVLFLAFHNPYIRQIILKAIIARITPKLLQMVTAAMKLKDACSLEEKL</sequence>
<evidence type="ECO:0000256" key="1">
    <source>
        <dbReference type="SAM" id="Phobius"/>
    </source>
</evidence>
<keyword evidence="1" id="KW-1133">Transmembrane helix</keyword>
<name>A0ABN8YRL1_RANTA</name>
<proteinExistence type="predicted"/>
<evidence type="ECO:0000313" key="2">
    <source>
        <dbReference type="EMBL" id="CAI9164008.1"/>
    </source>
</evidence>
<protein>
    <submittedName>
        <fullName evidence="2">Uncharacterized protein</fullName>
    </submittedName>
</protein>
<keyword evidence="3" id="KW-1185">Reference proteome</keyword>
<accession>A0ABN8YRL1</accession>
<gene>
    <name evidence="2" type="ORF">MRATA1EN1_LOCUS12970</name>
</gene>
<feature type="transmembrane region" description="Helical" evidence="1">
    <location>
        <begin position="51"/>
        <end position="70"/>
    </location>
</feature>
<reference evidence="2" key="1">
    <citation type="submission" date="2023-04" db="EMBL/GenBank/DDBJ databases">
        <authorList>
            <consortium name="ELIXIR-Norway"/>
        </authorList>
    </citation>
    <scope>NUCLEOTIDE SEQUENCE [LARGE SCALE GENOMIC DNA]</scope>
</reference>
<keyword evidence="1" id="KW-0472">Membrane</keyword>
<feature type="transmembrane region" description="Helical" evidence="1">
    <location>
        <begin position="25"/>
        <end position="44"/>
    </location>
</feature>
<evidence type="ECO:0000313" key="3">
    <source>
        <dbReference type="Proteomes" id="UP001176941"/>
    </source>
</evidence>
<keyword evidence="1" id="KW-0812">Transmembrane</keyword>